<dbReference type="Gene3D" id="3.40.50.410">
    <property type="entry name" value="von Willebrand factor, type A domain"/>
    <property type="match status" value="1"/>
</dbReference>
<dbReference type="PROSITE" id="PS51257">
    <property type="entry name" value="PROKAR_LIPOPROTEIN"/>
    <property type="match status" value="1"/>
</dbReference>
<reference evidence="2 3" key="1">
    <citation type="submission" date="2022-04" db="EMBL/GenBank/DDBJ databases">
        <title>Genome sequence of soybean root-associated Caulobacter segnis RL271.</title>
        <authorList>
            <person name="Longley R."/>
            <person name="Bonito G."/>
            <person name="Trigodet F."/>
            <person name="Crosson S."/>
            <person name="Fiebig A."/>
        </authorList>
    </citation>
    <scope>NUCLEOTIDE SEQUENCE [LARGE SCALE GENOMIC DNA]</scope>
    <source>
        <strain evidence="2 3">RL271</strain>
    </source>
</reference>
<protein>
    <submittedName>
        <fullName evidence="2">VWA domain-containing protein</fullName>
    </submittedName>
</protein>
<evidence type="ECO:0000259" key="1">
    <source>
        <dbReference type="PROSITE" id="PS50234"/>
    </source>
</evidence>
<name>A0ABY4ZV67_9CAUL</name>
<feature type="domain" description="VWFA" evidence="1">
    <location>
        <begin position="92"/>
        <end position="278"/>
    </location>
</feature>
<evidence type="ECO:0000313" key="2">
    <source>
        <dbReference type="EMBL" id="USQ96575.1"/>
    </source>
</evidence>
<dbReference type="InterPro" id="IPR036465">
    <property type="entry name" value="vWFA_dom_sf"/>
</dbReference>
<sequence>MTAVPVRNLAALALALTLIGCGDASSDRHAAADLDQAKAGGEAPGASAEARAYVAQFTKKDPEACFKKDVTLKQPALKGPAGQVTPRVPPTRVIVMIDGSGSMAGRMGGRTKLELAREAALGFVEGLPASVQTSLLVFGQQGNNSQAGKAKSCSAIDVLAPMSADRGPLRAALGQVRAVGWTPLAAGLDRAEALLAASTTPGEQIIYVVSDGEETCDGDPVAVARRINGGRTRAIVNVIGFNLPSGEAAKLTAVARAGGGGFVNLSNETELERYTAQVRESIRQTDNEVATSIATTDNNVATSIAITDADTCTTILATDEDTAMTIDLTDRETAGHPVPFKAEAKALLKARHDAMRARLEAYRTRLTKAEAGAKRSIDSAADAAR</sequence>
<dbReference type="SUPFAM" id="SSF53300">
    <property type="entry name" value="vWA-like"/>
    <property type="match status" value="1"/>
</dbReference>
<accession>A0ABY4ZV67</accession>
<dbReference type="InterPro" id="IPR002035">
    <property type="entry name" value="VWF_A"/>
</dbReference>
<dbReference type="Proteomes" id="UP001057520">
    <property type="component" value="Chromosome"/>
</dbReference>
<keyword evidence="3" id="KW-1185">Reference proteome</keyword>
<evidence type="ECO:0000313" key="3">
    <source>
        <dbReference type="Proteomes" id="UP001057520"/>
    </source>
</evidence>
<dbReference type="EMBL" id="CP096040">
    <property type="protein sequence ID" value="USQ96575.1"/>
    <property type="molecule type" value="Genomic_DNA"/>
</dbReference>
<proteinExistence type="predicted"/>
<dbReference type="PROSITE" id="PS50234">
    <property type="entry name" value="VWFA"/>
    <property type="match status" value="1"/>
</dbReference>
<dbReference type="Pfam" id="PF13519">
    <property type="entry name" value="VWA_2"/>
    <property type="match status" value="1"/>
</dbReference>
<organism evidence="2 3">
    <name type="scientific">Caulobacter segnis</name>
    <dbReference type="NCBI Taxonomy" id="88688"/>
    <lineage>
        <taxon>Bacteria</taxon>
        <taxon>Pseudomonadati</taxon>
        <taxon>Pseudomonadota</taxon>
        <taxon>Alphaproteobacteria</taxon>
        <taxon>Caulobacterales</taxon>
        <taxon>Caulobacteraceae</taxon>
        <taxon>Caulobacter</taxon>
    </lineage>
</organism>
<gene>
    <name evidence="2" type="ORF">MZV50_02980</name>
</gene>
<dbReference type="SMART" id="SM00327">
    <property type="entry name" value="VWA"/>
    <property type="match status" value="1"/>
</dbReference>